<evidence type="ECO:0000313" key="5">
    <source>
        <dbReference type="EMBL" id="SOE45958.1"/>
    </source>
</evidence>
<comment type="caution">
    <text evidence="5">The sequence shown here is derived from an EMBL/GenBank/DDBJ whole genome shotgun (WGS) entry which is preliminary data.</text>
</comment>
<feature type="chain" id="PRO_5031051983" evidence="3">
    <location>
        <begin position="26"/>
        <end position="396"/>
    </location>
</feature>
<evidence type="ECO:0000256" key="3">
    <source>
        <dbReference type="SAM" id="SignalP"/>
    </source>
</evidence>
<dbReference type="RefSeq" id="WP_097189526.1">
    <property type="nucleotide sequence ID" value="NZ_OCSU01000001.1"/>
</dbReference>
<accession>A0A7Z7N066</accession>
<comment type="similarity">
    <text evidence="1">Belongs to the leucine-binding protein family.</text>
</comment>
<proteinExistence type="inferred from homology"/>
<name>A0A7Z7N066_9BURK</name>
<protein>
    <submittedName>
        <fullName evidence="5">Amino acid/amide ABC transporter substrate-binding protein, HAAT family</fullName>
    </submittedName>
</protein>
<dbReference type="CDD" id="cd06335">
    <property type="entry name" value="PBP1_ABC_ligand_binding-like"/>
    <property type="match status" value="1"/>
</dbReference>
<keyword evidence="2 3" id="KW-0732">Signal</keyword>
<evidence type="ECO:0000313" key="6">
    <source>
        <dbReference type="Proteomes" id="UP000219522"/>
    </source>
</evidence>
<dbReference type="SUPFAM" id="SSF53822">
    <property type="entry name" value="Periplasmic binding protein-like I"/>
    <property type="match status" value="1"/>
</dbReference>
<evidence type="ECO:0000259" key="4">
    <source>
        <dbReference type="Pfam" id="PF13458"/>
    </source>
</evidence>
<dbReference type="Pfam" id="PF13458">
    <property type="entry name" value="Peripla_BP_6"/>
    <property type="match status" value="1"/>
</dbReference>
<feature type="domain" description="Leucine-binding protein" evidence="4">
    <location>
        <begin position="27"/>
        <end position="376"/>
    </location>
</feature>
<dbReference type="AlphaFoldDB" id="A0A7Z7N066"/>
<gene>
    <name evidence="5" type="ORF">SAMN05446927_0093</name>
</gene>
<dbReference type="Proteomes" id="UP000219522">
    <property type="component" value="Unassembled WGS sequence"/>
</dbReference>
<evidence type="ECO:0000256" key="1">
    <source>
        <dbReference type="ARBA" id="ARBA00010062"/>
    </source>
</evidence>
<dbReference type="EMBL" id="OCSU01000001">
    <property type="protein sequence ID" value="SOE45958.1"/>
    <property type="molecule type" value="Genomic_DNA"/>
</dbReference>
<organism evidence="5 6">
    <name type="scientific">Caballeronia arationis</name>
    <dbReference type="NCBI Taxonomy" id="1777142"/>
    <lineage>
        <taxon>Bacteria</taxon>
        <taxon>Pseudomonadati</taxon>
        <taxon>Pseudomonadota</taxon>
        <taxon>Betaproteobacteria</taxon>
        <taxon>Burkholderiales</taxon>
        <taxon>Burkholderiaceae</taxon>
        <taxon>Caballeronia</taxon>
    </lineage>
</organism>
<dbReference type="InterPro" id="IPR028082">
    <property type="entry name" value="Peripla_BP_I"/>
</dbReference>
<dbReference type="InterPro" id="IPR028081">
    <property type="entry name" value="Leu-bd"/>
</dbReference>
<dbReference type="Gene3D" id="3.40.50.2300">
    <property type="match status" value="2"/>
</dbReference>
<keyword evidence="6" id="KW-1185">Reference proteome</keyword>
<reference evidence="5 6" key="1">
    <citation type="submission" date="2017-09" db="EMBL/GenBank/DDBJ databases">
        <authorList>
            <person name="Varghese N."/>
            <person name="Submissions S."/>
        </authorList>
    </citation>
    <scope>NUCLEOTIDE SEQUENCE [LARGE SCALE GENOMIC DNA]</scope>
    <source>
        <strain evidence="5 6">OK806</strain>
    </source>
</reference>
<dbReference type="PANTHER" id="PTHR30483">
    <property type="entry name" value="LEUCINE-SPECIFIC-BINDING PROTEIN"/>
    <property type="match status" value="1"/>
</dbReference>
<sequence>MIFASFAKKLLFTFVLSAVSLGAYSQTIKLGWNGDISASPSAQGGQGAVLGLQAALDDVNAAGGILNRKCELVVRDDLAQPSKSIQNMVDLIDNEKVVAVFGPTNSGNALAWKNIPNQKKIPVIGTNATATDITKPTGPENYMFRVSGVDREQAAGLMAYIKKGGISKKVGYMAETTGYGQGGLKDVQEIGILQGIQPVDVEKFAVSDTDMTSQLGKLKAEGVDTIVVWAQPTPLAHLFRSMEKINYFPMTLTSWGADQQAFADTAGKALAERPLFMRTISEDLSPRQKKLFDRLSPKLGSPSAFSNAAQAYDSVMLLTKAITQAGSTDGPKVRDALENLQSPYEGVMKTYVTPFSKTQHEALGSKDYLFIKWKDGKLVRYSDNVTKSLKDDDYKR</sequence>
<dbReference type="InterPro" id="IPR051010">
    <property type="entry name" value="BCAA_transport"/>
</dbReference>
<feature type="signal peptide" evidence="3">
    <location>
        <begin position="1"/>
        <end position="25"/>
    </location>
</feature>
<evidence type="ECO:0000256" key="2">
    <source>
        <dbReference type="ARBA" id="ARBA00022729"/>
    </source>
</evidence>
<dbReference type="PANTHER" id="PTHR30483:SF6">
    <property type="entry name" value="PERIPLASMIC BINDING PROTEIN OF ABC TRANSPORTER FOR NATURAL AMINO ACIDS"/>
    <property type="match status" value="1"/>
</dbReference>